<feature type="compositionally biased region" description="Basic residues" evidence="2">
    <location>
        <begin position="201"/>
        <end position="211"/>
    </location>
</feature>
<dbReference type="PANTHER" id="PTHR31065">
    <property type="entry name" value="PLATZ TRANSCRIPTION FACTOR FAMILY PROTEIN"/>
    <property type="match status" value="1"/>
</dbReference>
<protein>
    <recommendedName>
        <fullName evidence="3">B box-type domain-containing protein</fullName>
    </recommendedName>
</protein>
<dbReference type="PANTHER" id="PTHR31065:SF1">
    <property type="entry name" value="OS09G0116050 PROTEIN"/>
    <property type="match status" value="1"/>
</dbReference>
<feature type="region of interest" description="Disordered" evidence="2">
    <location>
        <begin position="168"/>
        <end position="211"/>
    </location>
</feature>
<dbReference type="Pfam" id="PF04640">
    <property type="entry name" value="PLATZ"/>
    <property type="match status" value="1"/>
</dbReference>
<evidence type="ECO:0000313" key="4">
    <source>
        <dbReference type="EMBL" id="KAK1323942.1"/>
    </source>
</evidence>
<dbReference type="EMBL" id="JAUJYO010000002">
    <property type="protein sequence ID" value="KAK1323942.1"/>
    <property type="molecule type" value="Genomic_DNA"/>
</dbReference>
<dbReference type="SUPFAM" id="SSF57845">
    <property type="entry name" value="B-box zinc-binding domain"/>
    <property type="match status" value="1"/>
</dbReference>
<proteinExistence type="predicted"/>
<evidence type="ECO:0000256" key="1">
    <source>
        <dbReference type="PROSITE-ProRule" id="PRU00024"/>
    </source>
</evidence>
<dbReference type="AlphaFoldDB" id="A0AAV9FEU7"/>
<dbReference type="InterPro" id="IPR000315">
    <property type="entry name" value="Znf_B-box"/>
</dbReference>
<reference evidence="4" key="2">
    <citation type="submission" date="2023-06" db="EMBL/GenBank/DDBJ databases">
        <authorList>
            <person name="Ma L."/>
            <person name="Liu K.-W."/>
            <person name="Li Z."/>
            <person name="Hsiao Y.-Y."/>
            <person name="Qi Y."/>
            <person name="Fu T."/>
            <person name="Tang G."/>
            <person name="Zhang D."/>
            <person name="Sun W.-H."/>
            <person name="Liu D.-K."/>
            <person name="Li Y."/>
            <person name="Chen G.-Z."/>
            <person name="Liu X.-D."/>
            <person name="Liao X.-Y."/>
            <person name="Jiang Y.-T."/>
            <person name="Yu X."/>
            <person name="Hao Y."/>
            <person name="Huang J."/>
            <person name="Zhao X.-W."/>
            <person name="Ke S."/>
            <person name="Chen Y.-Y."/>
            <person name="Wu W.-L."/>
            <person name="Hsu J.-L."/>
            <person name="Lin Y.-F."/>
            <person name="Huang M.-D."/>
            <person name="Li C.-Y."/>
            <person name="Huang L."/>
            <person name="Wang Z.-W."/>
            <person name="Zhao X."/>
            <person name="Zhong W.-Y."/>
            <person name="Peng D.-H."/>
            <person name="Ahmad S."/>
            <person name="Lan S."/>
            <person name="Zhang J.-S."/>
            <person name="Tsai W.-C."/>
            <person name="Van De Peer Y."/>
            <person name="Liu Z.-J."/>
        </authorList>
    </citation>
    <scope>NUCLEOTIDE SEQUENCE</scope>
    <source>
        <strain evidence="4">CP</strain>
        <tissue evidence="4">Leaves</tissue>
    </source>
</reference>
<comment type="caution">
    <text evidence="4">The sequence shown here is derived from an EMBL/GenBank/DDBJ whole genome shotgun (WGS) entry which is preliminary data.</text>
</comment>
<evidence type="ECO:0000259" key="3">
    <source>
        <dbReference type="PROSITE" id="PS50119"/>
    </source>
</evidence>
<keyword evidence="1" id="KW-0862">Zinc</keyword>
<sequence length="211" mass="24256">MESESPAWLPKLLKEKRFFKSCEQHPSNEDNIVKFFCLDCCIPLCSECLRLHKLHRNIQIRRYVYNNVVKLMDLQKLFKCEQIQTYMANKAKVVYITSRRKVGPSKDLGTNCHQCDKSIQLPNRFCSLGCKVEFIEETDGSLMKFIKDWNFLPPLDVEAQNLTSNEDIVSTSNNENGSEVAIKEPEGNTVTGEVAGSGTTTRRRHRRKGHL</sequence>
<dbReference type="Proteomes" id="UP001180020">
    <property type="component" value="Unassembled WGS sequence"/>
</dbReference>
<dbReference type="InterPro" id="IPR006734">
    <property type="entry name" value="PLATZ"/>
</dbReference>
<reference evidence="4" key="1">
    <citation type="journal article" date="2023" name="Nat. Commun.">
        <title>Diploid and tetraploid genomes of Acorus and the evolution of monocots.</title>
        <authorList>
            <person name="Ma L."/>
            <person name="Liu K.W."/>
            <person name="Li Z."/>
            <person name="Hsiao Y.Y."/>
            <person name="Qi Y."/>
            <person name="Fu T."/>
            <person name="Tang G.D."/>
            <person name="Zhang D."/>
            <person name="Sun W.H."/>
            <person name="Liu D.K."/>
            <person name="Li Y."/>
            <person name="Chen G.Z."/>
            <person name="Liu X.D."/>
            <person name="Liao X.Y."/>
            <person name="Jiang Y.T."/>
            <person name="Yu X."/>
            <person name="Hao Y."/>
            <person name="Huang J."/>
            <person name="Zhao X.W."/>
            <person name="Ke S."/>
            <person name="Chen Y.Y."/>
            <person name="Wu W.L."/>
            <person name="Hsu J.L."/>
            <person name="Lin Y.F."/>
            <person name="Huang M.D."/>
            <person name="Li C.Y."/>
            <person name="Huang L."/>
            <person name="Wang Z.W."/>
            <person name="Zhao X."/>
            <person name="Zhong W.Y."/>
            <person name="Peng D.H."/>
            <person name="Ahmad S."/>
            <person name="Lan S."/>
            <person name="Zhang J.S."/>
            <person name="Tsai W.C."/>
            <person name="Van de Peer Y."/>
            <person name="Liu Z.J."/>
        </authorList>
    </citation>
    <scope>NUCLEOTIDE SEQUENCE</scope>
    <source>
        <strain evidence="4">CP</strain>
    </source>
</reference>
<feature type="compositionally biased region" description="Polar residues" evidence="2">
    <location>
        <begin position="168"/>
        <end position="177"/>
    </location>
</feature>
<evidence type="ECO:0000313" key="5">
    <source>
        <dbReference type="Proteomes" id="UP001180020"/>
    </source>
</evidence>
<dbReference type="GO" id="GO:0008270">
    <property type="term" value="F:zinc ion binding"/>
    <property type="evidence" value="ECO:0007669"/>
    <property type="project" value="UniProtKB-KW"/>
</dbReference>
<evidence type="ECO:0000256" key="2">
    <source>
        <dbReference type="SAM" id="MobiDB-lite"/>
    </source>
</evidence>
<keyword evidence="5" id="KW-1185">Reference proteome</keyword>
<accession>A0AAV9FEU7</accession>
<gene>
    <name evidence="4" type="ORF">QJS10_CPA02g01073</name>
</gene>
<feature type="domain" description="B box-type" evidence="3">
    <location>
        <begin position="22"/>
        <end position="60"/>
    </location>
</feature>
<dbReference type="CDD" id="cd19756">
    <property type="entry name" value="Bbox2"/>
    <property type="match status" value="1"/>
</dbReference>
<dbReference type="PROSITE" id="PS50119">
    <property type="entry name" value="ZF_BBOX"/>
    <property type="match status" value="1"/>
</dbReference>
<keyword evidence="1" id="KW-0863">Zinc-finger</keyword>
<keyword evidence="1" id="KW-0479">Metal-binding</keyword>
<name>A0AAV9FEU7_ACOCL</name>
<organism evidence="4 5">
    <name type="scientific">Acorus calamus</name>
    <name type="common">Sweet flag</name>
    <dbReference type="NCBI Taxonomy" id="4465"/>
    <lineage>
        <taxon>Eukaryota</taxon>
        <taxon>Viridiplantae</taxon>
        <taxon>Streptophyta</taxon>
        <taxon>Embryophyta</taxon>
        <taxon>Tracheophyta</taxon>
        <taxon>Spermatophyta</taxon>
        <taxon>Magnoliopsida</taxon>
        <taxon>Liliopsida</taxon>
        <taxon>Acoraceae</taxon>
        <taxon>Acorus</taxon>
    </lineage>
</organism>